<keyword evidence="2" id="KW-1185">Reference proteome</keyword>
<sequence>MKYEIKGGQLPVVVCHLDNHEKMFTESGGMSWMDENFIMDSNTRGGFLKGLGRAMAGESIFLTTYQSTKDNAEIAFGSSFPGKILPIELQEGQNFIIQKNAFLAAEDTIQLEPYFHKRLGSGFFGGEGFILQKVSGHGTVFLEIDGDVIEKTLEPGETLRVDQGYIALFETSVQFDITTVKGIKNKFLSGEGFFLATLSGPGKVYLQTMPFNVLADRIIKVIPSSN</sequence>
<dbReference type="InterPro" id="IPR036983">
    <property type="entry name" value="AIM24_sf"/>
</dbReference>
<organism evidence="1 2">
    <name type="scientific">Amedibacterium intestinale</name>
    <dbReference type="NCBI Taxonomy" id="2583452"/>
    <lineage>
        <taxon>Bacteria</taxon>
        <taxon>Bacillati</taxon>
        <taxon>Bacillota</taxon>
        <taxon>Erysipelotrichia</taxon>
        <taxon>Erysipelotrichales</taxon>
        <taxon>Erysipelotrichaceae</taxon>
        <taxon>Amedibacterium</taxon>
    </lineage>
</organism>
<dbReference type="RefSeq" id="WP_115715081.1">
    <property type="nucleotide sequence ID" value="NZ_AP019695.1"/>
</dbReference>
<dbReference type="InterPro" id="IPR002838">
    <property type="entry name" value="AIM24"/>
</dbReference>
<dbReference type="SUPFAM" id="SSF51219">
    <property type="entry name" value="TRAP-like"/>
    <property type="match status" value="1"/>
</dbReference>
<dbReference type="AlphaFoldDB" id="A0A6N4TG23"/>
<reference evidence="2" key="1">
    <citation type="submission" date="2019-05" db="EMBL/GenBank/DDBJ databases">
        <title>Complete genome sequencing of Absiella argi strain JCM 30884.</title>
        <authorList>
            <person name="Sakamoto M."/>
            <person name="Murakami T."/>
            <person name="Mori H."/>
        </authorList>
    </citation>
    <scope>NUCLEOTIDE SEQUENCE [LARGE SCALE GENOMIC DNA]</scope>
    <source>
        <strain evidence="2">JCM 30884</strain>
    </source>
</reference>
<dbReference type="Pfam" id="PF01987">
    <property type="entry name" value="AIM24"/>
    <property type="match status" value="1"/>
</dbReference>
<evidence type="ECO:0000313" key="2">
    <source>
        <dbReference type="Proteomes" id="UP000464754"/>
    </source>
</evidence>
<name>A0A6N4TG23_9FIRM</name>
<proteinExistence type="predicted"/>
<protein>
    <submittedName>
        <fullName evidence="1">TIGR00266 family protein</fullName>
    </submittedName>
</protein>
<evidence type="ECO:0000313" key="1">
    <source>
        <dbReference type="EMBL" id="BBK21930.1"/>
    </source>
</evidence>
<dbReference type="PANTHER" id="PTHR43657:SF1">
    <property type="entry name" value="ALTERED INHERITANCE OF MITOCHONDRIA PROTEIN 24, MITOCHONDRIAL"/>
    <property type="match status" value="1"/>
</dbReference>
<dbReference type="KEGG" id="aarg:Aargi30884_08330"/>
<dbReference type="PANTHER" id="PTHR43657">
    <property type="entry name" value="TRYPTOPHAN RNA-BINDING ATTENUATOR PROTEIN-LIKE PROTEIN"/>
    <property type="match status" value="1"/>
</dbReference>
<accession>A0A6N4TG23</accession>
<dbReference type="InterPro" id="IPR016031">
    <property type="entry name" value="Trp_RNA-bd_attenuator-like_dom"/>
</dbReference>
<dbReference type="EMBL" id="AP019695">
    <property type="protein sequence ID" value="BBK21930.1"/>
    <property type="molecule type" value="Genomic_DNA"/>
</dbReference>
<dbReference type="Gene3D" id="3.60.160.10">
    <property type="entry name" value="Mitochondrial biogenesis AIM24"/>
    <property type="match status" value="1"/>
</dbReference>
<dbReference type="NCBIfam" id="TIGR00266">
    <property type="entry name" value="TIGR00266 family protein"/>
    <property type="match status" value="1"/>
</dbReference>
<gene>
    <name evidence="1" type="ORF">Aargi30884_08330</name>
</gene>
<dbReference type="Proteomes" id="UP000464754">
    <property type="component" value="Chromosome"/>
</dbReference>